<dbReference type="EMBL" id="U28131">
    <property type="protein sequence ID" value="AAA81016.1"/>
    <property type="molecule type" value="mRNA"/>
</dbReference>
<evidence type="ECO:0000313" key="2">
    <source>
        <dbReference type="EMBL" id="AAA81016.1"/>
    </source>
</evidence>
<sequence>PGLQKQTSKPADQQVDSQTMRQRKKEEEEHLNTERSSAGGGWRGVQPLGSPTPGEDHRPIPSPASGFPSI</sequence>
<feature type="region of interest" description="Disordered" evidence="1">
    <location>
        <begin position="1"/>
        <end position="70"/>
    </location>
</feature>
<feature type="non-terminal residue" evidence="2">
    <location>
        <position position="1"/>
    </location>
</feature>
<name>A2NHI9_HUMAN</name>
<accession>A2NHI9</accession>
<dbReference type="AlphaFoldDB" id="A2NHI9"/>
<feature type="compositionally biased region" description="Basic and acidic residues" evidence="1">
    <location>
        <begin position="24"/>
        <end position="33"/>
    </location>
</feature>
<proteinExistence type="evidence at transcript level"/>
<reference evidence="2" key="1">
    <citation type="journal article" date="1995" name="Cell">
        <title>Disruption of the architectural factor HMGI-C: DNA-binding AT hook motifs fused in lipomas to distinct transcriptional regulatory domains.</title>
        <authorList>
            <person name="Ashar H.R."/>
            <person name="Fejzo M.S."/>
            <person name="Tkachenko A."/>
            <person name="Zhou X."/>
            <person name="Fletcher J.A."/>
            <person name="Weremowicz S."/>
            <person name="Morton C.C."/>
            <person name="Chada K."/>
        </authorList>
    </citation>
    <scope>NUCLEOTIDE SEQUENCE</scope>
    <source>
        <tissue evidence="2">Lipoma</tissue>
    </source>
</reference>
<protein>
    <submittedName>
        <fullName evidence="2">HMGI-C chimeric transcript mRNA</fullName>
    </submittedName>
</protein>
<organism evidence="2">
    <name type="scientific">Homo sapiens</name>
    <name type="common">Human</name>
    <dbReference type="NCBI Taxonomy" id="9606"/>
    <lineage>
        <taxon>Eukaryota</taxon>
        <taxon>Metazoa</taxon>
        <taxon>Chordata</taxon>
        <taxon>Craniata</taxon>
        <taxon>Vertebrata</taxon>
        <taxon>Euteleostomi</taxon>
        <taxon>Mammalia</taxon>
        <taxon>Eutheria</taxon>
        <taxon>Euarchontoglires</taxon>
        <taxon>Primates</taxon>
        <taxon>Haplorrhini</taxon>
        <taxon>Catarrhini</taxon>
        <taxon>Hominidae</taxon>
        <taxon>Homo</taxon>
    </lineage>
</organism>
<evidence type="ECO:0000256" key="1">
    <source>
        <dbReference type="SAM" id="MobiDB-lite"/>
    </source>
</evidence>
<feature type="compositionally biased region" description="Polar residues" evidence="1">
    <location>
        <begin position="1"/>
        <end position="20"/>
    </location>
</feature>